<accession>A0A133VA89</accession>
<dbReference type="Proteomes" id="UP000070405">
    <property type="component" value="Unassembled WGS sequence"/>
</dbReference>
<dbReference type="Pfam" id="PF22090">
    <property type="entry name" value="Gins51_C"/>
    <property type="match status" value="1"/>
</dbReference>
<dbReference type="InterPro" id="IPR054314">
    <property type="entry name" value="Gins51_C"/>
</dbReference>
<feature type="domain" description="Gins51 C-terminal" evidence="1">
    <location>
        <begin position="136"/>
        <end position="173"/>
    </location>
</feature>
<proteinExistence type="predicted"/>
<dbReference type="EMBL" id="LHYA01000028">
    <property type="protein sequence ID" value="KXB03378.1"/>
    <property type="molecule type" value="Genomic_DNA"/>
</dbReference>
<dbReference type="Gene3D" id="1.20.58.1030">
    <property type="match status" value="1"/>
</dbReference>
<protein>
    <recommendedName>
        <fullName evidence="1">Gins51 C-terminal domain-containing protein</fullName>
    </recommendedName>
</protein>
<feature type="non-terminal residue" evidence="2">
    <location>
        <position position="174"/>
    </location>
</feature>
<dbReference type="Gene3D" id="3.40.5.50">
    <property type="match status" value="1"/>
</dbReference>
<evidence type="ECO:0000313" key="3">
    <source>
        <dbReference type="Proteomes" id="UP000070405"/>
    </source>
</evidence>
<organism evidence="2 3">
    <name type="scientific">candidate division MSBL1 archaeon SCGC-AAA261G05</name>
    <dbReference type="NCBI Taxonomy" id="1698276"/>
    <lineage>
        <taxon>Archaea</taxon>
        <taxon>Methanobacteriati</taxon>
        <taxon>Methanobacteriota</taxon>
        <taxon>candidate division MSBL1</taxon>
    </lineage>
</organism>
<keyword evidence="3" id="KW-1185">Reference proteome</keyword>
<name>A0A133VA89_9EURY</name>
<reference evidence="2 3" key="1">
    <citation type="journal article" date="2016" name="Sci. Rep.">
        <title>Metabolic traits of an uncultured archaeal lineage -MSBL1- from brine pools of the Red Sea.</title>
        <authorList>
            <person name="Mwirichia R."/>
            <person name="Alam I."/>
            <person name="Rashid M."/>
            <person name="Vinu M."/>
            <person name="Ba-Alawi W."/>
            <person name="Anthony Kamau A."/>
            <person name="Kamanda Ngugi D."/>
            <person name="Goker M."/>
            <person name="Klenk H.P."/>
            <person name="Bajic V."/>
            <person name="Stingl U."/>
        </authorList>
    </citation>
    <scope>NUCLEOTIDE SEQUENCE [LARGE SCALE GENOMIC DNA]</scope>
    <source>
        <strain evidence="2">SCGC-AAA261G05</strain>
    </source>
</reference>
<gene>
    <name evidence="2" type="ORF">AKJ47_02400</name>
</gene>
<evidence type="ECO:0000313" key="2">
    <source>
        <dbReference type="EMBL" id="KXB03378.1"/>
    </source>
</evidence>
<dbReference type="AlphaFoldDB" id="A0A133VA89"/>
<sequence>MPVFGINDIEKRWIEERTDPKPTDFPEDFYRNTAGYVAELRRELEHSEDLRKELLEEELRQILRMIHGIHFLRSLKMMKKTVEGESPEVLLEEERRIFDEIGESLRKSYEKLVLPAIEGRAELRPSREATNVPVMILSQIQEPIIGADMRNYGPFEGGEIVNLPKISAELLVNQ</sequence>
<comment type="caution">
    <text evidence="2">The sequence shown here is derived from an EMBL/GenBank/DDBJ whole genome shotgun (WGS) entry which is preliminary data.</text>
</comment>
<evidence type="ECO:0000259" key="1">
    <source>
        <dbReference type="Pfam" id="PF22090"/>
    </source>
</evidence>